<name>A0ABU6QSE6_9FABA</name>
<feature type="coiled-coil region" evidence="1">
    <location>
        <begin position="125"/>
        <end position="159"/>
    </location>
</feature>
<sequence length="159" mass="17483">MTNVSEAYCRMKQIKKNILARQATTENLVINPDPPTPVVTTSFETNNKTLLVGFKAHPPPFSQVAKSSSTNKSTVDVSKKTKVPSSSFGSIFENEFDAIAKAIQKRVAEAPSNFSFEISQLKAWILTLESEKAEADGKIRAIQSEVAKYKKMIQGANET</sequence>
<evidence type="ECO:0000313" key="3">
    <source>
        <dbReference type="Proteomes" id="UP001341840"/>
    </source>
</evidence>
<protein>
    <submittedName>
        <fullName evidence="2">Uncharacterized protein</fullName>
    </submittedName>
</protein>
<evidence type="ECO:0000256" key="1">
    <source>
        <dbReference type="SAM" id="Coils"/>
    </source>
</evidence>
<evidence type="ECO:0000313" key="2">
    <source>
        <dbReference type="EMBL" id="MED6114605.1"/>
    </source>
</evidence>
<keyword evidence="3" id="KW-1185">Reference proteome</keyword>
<accession>A0ABU6QSE6</accession>
<comment type="caution">
    <text evidence="2">The sequence shown here is derived from an EMBL/GenBank/DDBJ whole genome shotgun (WGS) entry which is preliminary data.</text>
</comment>
<reference evidence="2 3" key="1">
    <citation type="journal article" date="2023" name="Plants (Basel)">
        <title>Bridging the Gap: Combining Genomics and Transcriptomics Approaches to Understand Stylosanthes scabra, an Orphan Legume from the Brazilian Caatinga.</title>
        <authorList>
            <person name="Ferreira-Neto J.R.C."/>
            <person name="da Silva M.D."/>
            <person name="Binneck E."/>
            <person name="de Melo N.F."/>
            <person name="da Silva R.H."/>
            <person name="de Melo A.L.T.M."/>
            <person name="Pandolfi V."/>
            <person name="Bustamante F.O."/>
            <person name="Brasileiro-Vidal A.C."/>
            <person name="Benko-Iseppon A.M."/>
        </authorList>
    </citation>
    <scope>NUCLEOTIDE SEQUENCE [LARGE SCALE GENOMIC DNA]</scope>
    <source>
        <tissue evidence="2">Leaves</tissue>
    </source>
</reference>
<gene>
    <name evidence="2" type="ORF">PIB30_081900</name>
</gene>
<dbReference type="EMBL" id="JASCZI010001241">
    <property type="protein sequence ID" value="MED6114605.1"/>
    <property type="molecule type" value="Genomic_DNA"/>
</dbReference>
<dbReference type="Proteomes" id="UP001341840">
    <property type="component" value="Unassembled WGS sequence"/>
</dbReference>
<keyword evidence="1" id="KW-0175">Coiled coil</keyword>
<proteinExistence type="predicted"/>
<organism evidence="2 3">
    <name type="scientific">Stylosanthes scabra</name>
    <dbReference type="NCBI Taxonomy" id="79078"/>
    <lineage>
        <taxon>Eukaryota</taxon>
        <taxon>Viridiplantae</taxon>
        <taxon>Streptophyta</taxon>
        <taxon>Embryophyta</taxon>
        <taxon>Tracheophyta</taxon>
        <taxon>Spermatophyta</taxon>
        <taxon>Magnoliopsida</taxon>
        <taxon>eudicotyledons</taxon>
        <taxon>Gunneridae</taxon>
        <taxon>Pentapetalae</taxon>
        <taxon>rosids</taxon>
        <taxon>fabids</taxon>
        <taxon>Fabales</taxon>
        <taxon>Fabaceae</taxon>
        <taxon>Papilionoideae</taxon>
        <taxon>50 kb inversion clade</taxon>
        <taxon>dalbergioids sensu lato</taxon>
        <taxon>Dalbergieae</taxon>
        <taxon>Pterocarpus clade</taxon>
        <taxon>Stylosanthes</taxon>
    </lineage>
</organism>